<dbReference type="PANTHER" id="PTHR46954">
    <property type="entry name" value="C2H2-TYPE DOMAIN-CONTAINING PROTEIN"/>
    <property type="match status" value="1"/>
</dbReference>
<dbReference type="Proteomes" id="UP000789901">
    <property type="component" value="Unassembled WGS sequence"/>
</dbReference>
<organism evidence="2 3">
    <name type="scientific">Gigaspora margarita</name>
    <dbReference type="NCBI Taxonomy" id="4874"/>
    <lineage>
        <taxon>Eukaryota</taxon>
        <taxon>Fungi</taxon>
        <taxon>Fungi incertae sedis</taxon>
        <taxon>Mucoromycota</taxon>
        <taxon>Glomeromycotina</taxon>
        <taxon>Glomeromycetes</taxon>
        <taxon>Diversisporales</taxon>
        <taxon>Gigasporaceae</taxon>
        <taxon>Gigaspora</taxon>
    </lineage>
</organism>
<evidence type="ECO:0000256" key="1">
    <source>
        <dbReference type="SAM" id="Coils"/>
    </source>
</evidence>
<feature type="non-terminal residue" evidence="2">
    <location>
        <position position="458"/>
    </location>
</feature>
<sequence>MVKACNPSMNRQDLMDAANKEWQIYRTKSESTIRDQIKQYLAASLPITWTANFFLPPGSYSSKSSNSLNTNPNLNSAISSLPSANEENILAPNASSQRQALTLIKEAETKVKEYENLLLSTNDIDLRRQIYEKLRDSRAIIEKETKHLSIAVIYDTSEHSSKFLKNPELLDQIHDCVEYGTAEKKRRKAVIKVRTIKHLKEALQEKYNVYLTRQTFSTYLLPRYPNSHQAKHHRYPVQIKVSAVSRSEMKFHVDEHYCLTSVKMVREFAAIFANHSLIISQDDKAKVGLGVPAVGRTFKSIQSLSKPVAVSDHDFLCGAKQKLIPSVYLIINPENTSETLCQGQLSIYIRPEYFVGTLSLSHMKDLIEISKCDDFVPMLKYSNRLKSIWFLLVDGGPDENPKHLKNIVEYCCLFHELDLDYLSVRMHAPYQSAYNPVERSMCTLSEKLAGIELRLISL</sequence>
<comment type="caution">
    <text evidence="2">The sequence shown here is derived from an EMBL/GenBank/DDBJ whole genome shotgun (WGS) entry which is preliminary data.</text>
</comment>
<evidence type="ECO:0000313" key="2">
    <source>
        <dbReference type="EMBL" id="CAG8839784.1"/>
    </source>
</evidence>
<feature type="coiled-coil region" evidence="1">
    <location>
        <begin position="97"/>
        <end position="124"/>
    </location>
</feature>
<dbReference type="PANTHER" id="PTHR46954:SF1">
    <property type="entry name" value="C2H2-TYPE DOMAIN-CONTAINING PROTEIN"/>
    <property type="match status" value="1"/>
</dbReference>
<keyword evidence="3" id="KW-1185">Reference proteome</keyword>
<keyword evidence="1" id="KW-0175">Coiled coil</keyword>
<name>A0ABN7WSK2_GIGMA</name>
<evidence type="ECO:0000313" key="3">
    <source>
        <dbReference type="Proteomes" id="UP000789901"/>
    </source>
</evidence>
<reference evidence="2 3" key="1">
    <citation type="submission" date="2021-06" db="EMBL/GenBank/DDBJ databases">
        <authorList>
            <person name="Kallberg Y."/>
            <person name="Tangrot J."/>
            <person name="Rosling A."/>
        </authorList>
    </citation>
    <scope>NUCLEOTIDE SEQUENCE [LARGE SCALE GENOMIC DNA]</scope>
    <source>
        <strain evidence="2 3">120-4 pot B 10/14</strain>
    </source>
</reference>
<gene>
    <name evidence="2" type="ORF">GMARGA_LOCUS34604</name>
</gene>
<accession>A0ABN7WSK2</accession>
<protein>
    <submittedName>
        <fullName evidence="2">36143_t:CDS:1</fullName>
    </submittedName>
</protein>
<proteinExistence type="predicted"/>
<dbReference type="EMBL" id="CAJVQB010061239">
    <property type="protein sequence ID" value="CAG8839784.1"/>
    <property type="molecule type" value="Genomic_DNA"/>
</dbReference>